<feature type="region of interest" description="Disordered" evidence="1">
    <location>
        <begin position="183"/>
        <end position="217"/>
    </location>
</feature>
<feature type="region of interest" description="Disordered" evidence="1">
    <location>
        <begin position="77"/>
        <end position="97"/>
    </location>
</feature>
<keyword evidence="3" id="KW-1185">Reference proteome</keyword>
<reference evidence="2 3" key="2">
    <citation type="submission" date="2018-11" db="EMBL/GenBank/DDBJ databases">
        <authorList>
            <consortium name="Pathogen Informatics"/>
        </authorList>
    </citation>
    <scope>NUCLEOTIDE SEQUENCE [LARGE SCALE GENOMIC DNA]</scope>
</reference>
<evidence type="ECO:0000313" key="3">
    <source>
        <dbReference type="Proteomes" id="UP000274429"/>
    </source>
</evidence>
<protein>
    <submittedName>
        <fullName evidence="4">Histone-lysine N-methyltransferase</fullName>
    </submittedName>
</protein>
<feature type="compositionally biased region" description="Low complexity" evidence="1">
    <location>
        <begin position="81"/>
        <end position="92"/>
    </location>
</feature>
<gene>
    <name evidence="2" type="ORF">TTAC_LOCUS7245</name>
</gene>
<name>A0A0R3X1Y8_HYDTA</name>
<dbReference type="AlphaFoldDB" id="A0A0R3X1Y8"/>
<evidence type="ECO:0000313" key="2">
    <source>
        <dbReference type="EMBL" id="VDM31596.1"/>
    </source>
</evidence>
<evidence type="ECO:0000256" key="1">
    <source>
        <dbReference type="SAM" id="MobiDB-lite"/>
    </source>
</evidence>
<reference evidence="4" key="1">
    <citation type="submission" date="2017-02" db="UniProtKB">
        <authorList>
            <consortium name="WormBaseParasite"/>
        </authorList>
    </citation>
    <scope>IDENTIFICATION</scope>
</reference>
<feature type="compositionally biased region" description="Polar residues" evidence="1">
    <location>
        <begin position="199"/>
        <end position="209"/>
    </location>
</feature>
<accession>A0A0R3X1Y8</accession>
<dbReference type="EMBL" id="UYWX01020356">
    <property type="protein sequence ID" value="VDM31596.1"/>
    <property type="molecule type" value="Genomic_DNA"/>
</dbReference>
<sequence length="594" mass="65663">MAEYDTGTSFNCEVKSGSSKIDNFFPNSNIFKLYQCDNSFPENEESVEINLNDIGEDSLSDSPFLMECSPNFNNEGDANCSSTSSSASETSEPPNVSAHYHRCHVTSPPSIIASPEEVYLEAVQGNNISEATSCACQLRQCEKLSECKSRHQPAKWTPCDERTPRKPRIAAKRTLLQISMTPEKKSWCPSQDALETSKKSSPGTRSSPYHTIRPSDAGYDTFIDNDVSEAYCSSVPSSSPNPSSRYSIGSTNRSCSSCRYLVKRSRSGRSLKEPLLIKVDKCDSSFKVNFELSPPSNGCRKRRSDGEILCRDRGHSETTHEVESSYTDSGFDSLVHSKVGFRSRLKDESKNCFTGASNSECQVITRTKSCTEDLNFCCRPCKGRAGTRLGQGEPCYRQCSCSPTVGCICTSNTWFCTNFTPKVRDNCVQTLSDAEKRHQWVQCVELSCQSTDQCCQTPVSSCSVEFECQPQVKQNPCKGCRPCSSCFTPRNCSAAIPRWRSAIAEKGSPCYDDDAFSMESIYVVPEKKPTNDEESSHCESAVSHCEVDVEVDQEATPVFPDDTDTSTISSSILRLGLAAATSSRYITREILMKK</sequence>
<dbReference type="WBParaSite" id="TTAC_0000726001-mRNA-1">
    <property type="protein sequence ID" value="TTAC_0000726001-mRNA-1"/>
    <property type="gene ID" value="TTAC_0000726001"/>
</dbReference>
<organism evidence="4">
    <name type="scientific">Hydatigena taeniaeformis</name>
    <name type="common">Feline tapeworm</name>
    <name type="synonym">Taenia taeniaeformis</name>
    <dbReference type="NCBI Taxonomy" id="6205"/>
    <lineage>
        <taxon>Eukaryota</taxon>
        <taxon>Metazoa</taxon>
        <taxon>Spiralia</taxon>
        <taxon>Lophotrochozoa</taxon>
        <taxon>Platyhelminthes</taxon>
        <taxon>Cestoda</taxon>
        <taxon>Eucestoda</taxon>
        <taxon>Cyclophyllidea</taxon>
        <taxon>Taeniidae</taxon>
        <taxon>Hydatigera</taxon>
    </lineage>
</organism>
<dbReference type="Proteomes" id="UP000274429">
    <property type="component" value="Unassembled WGS sequence"/>
</dbReference>
<evidence type="ECO:0000313" key="4">
    <source>
        <dbReference type="WBParaSite" id="TTAC_0000726001-mRNA-1"/>
    </source>
</evidence>
<proteinExistence type="predicted"/>
<dbReference type="OrthoDB" id="6229705at2759"/>